<name>R0I9V7_9BRAS</name>
<feature type="transmembrane region" description="Helical" evidence="1">
    <location>
        <begin position="20"/>
        <end position="39"/>
    </location>
</feature>
<dbReference type="Proteomes" id="UP000029121">
    <property type="component" value="Unassembled WGS sequence"/>
</dbReference>
<keyword evidence="1" id="KW-1133">Transmembrane helix</keyword>
<keyword evidence="1" id="KW-0472">Membrane</keyword>
<accession>R0I9V7</accession>
<proteinExistence type="predicted"/>
<keyword evidence="1" id="KW-0812">Transmembrane</keyword>
<evidence type="ECO:0000256" key="1">
    <source>
        <dbReference type="SAM" id="Phobius"/>
    </source>
</evidence>
<gene>
    <name evidence="2" type="ORF">CARUB_v10022479mg</name>
</gene>
<evidence type="ECO:0008006" key="4">
    <source>
        <dbReference type="Google" id="ProtNLM"/>
    </source>
</evidence>
<evidence type="ECO:0000313" key="3">
    <source>
        <dbReference type="Proteomes" id="UP000029121"/>
    </source>
</evidence>
<reference evidence="3" key="1">
    <citation type="journal article" date="2013" name="Nat. Genet.">
        <title>The Capsella rubella genome and the genomic consequences of rapid mating system evolution.</title>
        <authorList>
            <person name="Slotte T."/>
            <person name="Hazzouri K.M."/>
            <person name="Agren J.A."/>
            <person name="Koenig D."/>
            <person name="Maumus F."/>
            <person name="Guo Y.L."/>
            <person name="Steige K."/>
            <person name="Platts A.E."/>
            <person name="Escobar J.S."/>
            <person name="Newman L.K."/>
            <person name="Wang W."/>
            <person name="Mandakova T."/>
            <person name="Vello E."/>
            <person name="Smith L.M."/>
            <person name="Henz S.R."/>
            <person name="Steffen J."/>
            <person name="Takuno S."/>
            <person name="Brandvain Y."/>
            <person name="Coop G."/>
            <person name="Andolfatto P."/>
            <person name="Hu T.T."/>
            <person name="Blanchette M."/>
            <person name="Clark R.M."/>
            <person name="Quesneville H."/>
            <person name="Nordborg M."/>
            <person name="Gaut B.S."/>
            <person name="Lysak M.A."/>
            <person name="Jenkins J."/>
            <person name="Grimwood J."/>
            <person name="Chapman J."/>
            <person name="Prochnik S."/>
            <person name="Shu S."/>
            <person name="Rokhsar D."/>
            <person name="Schmutz J."/>
            <person name="Weigel D."/>
            <person name="Wright S.I."/>
        </authorList>
    </citation>
    <scope>NUCLEOTIDE SEQUENCE [LARGE SCALE GENOMIC DNA]</scope>
    <source>
        <strain evidence="3">cv. Monte Gargano</strain>
    </source>
</reference>
<dbReference type="EMBL" id="KB870806">
    <property type="protein sequence ID" value="EOA34895.1"/>
    <property type="molecule type" value="Genomic_DNA"/>
</dbReference>
<keyword evidence="3" id="KW-1185">Reference proteome</keyword>
<sequence length="72" mass="8303">MDLVDPLKKKTKITLQTNLFVHRFFSVWSFVVFVLYFSSETIQIDTTLRSPSLISSSFSFASSCWITVFALE</sequence>
<evidence type="ECO:0000313" key="2">
    <source>
        <dbReference type="EMBL" id="EOA34895.1"/>
    </source>
</evidence>
<protein>
    <recommendedName>
        <fullName evidence="4">Transmembrane protein</fullName>
    </recommendedName>
</protein>
<dbReference type="AlphaFoldDB" id="R0I9V7"/>
<organism evidence="2 3">
    <name type="scientific">Capsella rubella</name>
    <dbReference type="NCBI Taxonomy" id="81985"/>
    <lineage>
        <taxon>Eukaryota</taxon>
        <taxon>Viridiplantae</taxon>
        <taxon>Streptophyta</taxon>
        <taxon>Embryophyta</taxon>
        <taxon>Tracheophyta</taxon>
        <taxon>Spermatophyta</taxon>
        <taxon>Magnoliopsida</taxon>
        <taxon>eudicotyledons</taxon>
        <taxon>Gunneridae</taxon>
        <taxon>Pentapetalae</taxon>
        <taxon>rosids</taxon>
        <taxon>malvids</taxon>
        <taxon>Brassicales</taxon>
        <taxon>Brassicaceae</taxon>
        <taxon>Camelineae</taxon>
        <taxon>Capsella</taxon>
    </lineage>
</organism>